<evidence type="ECO:0000313" key="4">
    <source>
        <dbReference type="Proteomes" id="UP000653565"/>
    </source>
</evidence>
<dbReference type="GO" id="GO:0019290">
    <property type="term" value="P:siderophore biosynthetic process"/>
    <property type="evidence" value="ECO:0007669"/>
    <property type="project" value="InterPro"/>
</dbReference>
<dbReference type="Gene3D" id="1.10.510.40">
    <property type="match status" value="1"/>
</dbReference>
<organism evidence="3 4">
    <name type="scientific">Aspergillus fumigatiaffinis</name>
    <dbReference type="NCBI Taxonomy" id="340414"/>
    <lineage>
        <taxon>Eukaryota</taxon>
        <taxon>Fungi</taxon>
        <taxon>Dikarya</taxon>
        <taxon>Ascomycota</taxon>
        <taxon>Pezizomycotina</taxon>
        <taxon>Eurotiomycetes</taxon>
        <taxon>Eurotiomycetidae</taxon>
        <taxon>Eurotiales</taxon>
        <taxon>Aspergillaceae</taxon>
        <taxon>Aspergillus</taxon>
        <taxon>Aspergillus subgen. Fumigati</taxon>
    </lineage>
</organism>
<dbReference type="GO" id="GO:0016881">
    <property type="term" value="F:acid-amino acid ligase activity"/>
    <property type="evidence" value="ECO:0007669"/>
    <property type="project" value="UniProtKB-ARBA"/>
</dbReference>
<evidence type="ECO:0000313" key="3">
    <source>
        <dbReference type="EMBL" id="KAF4228340.1"/>
    </source>
</evidence>
<feature type="domain" description="Aerobactin siderophore biosynthesis IucA/IucC-like C-terminal" evidence="2">
    <location>
        <begin position="393"/>
        <end position="517"/>
    </location>
</feature>
<dbReference type="PANTHER" id="PTHR34384:SF5">
    <property type="entry name" value="L-2,3-DIAMINOPROPANOATE--CITRATE LIGASE"/>
    <property type="match status" value="1"/>
</dbReference>
<comment type="caution">
    <text evidence="3">The sequence shown here is derived from an EMBL/GenBank/DDBJ whole genome shotgun (WGS) entry which is preliminary data.</text>
</comment>
<dbReference type="InterPro" id="IPR007310">
    <property type="entry name" value="Aerobactin_biosyn_IucA/IucC_N"/>
</dbReference>
<reference evidence="3" key="1">
    <citation type="journal article" date="2020" name="bioRxiv">
        <title>Genomic and phenotypic heterogeneity of clinical isolates of the human pathogens Aspergillus fumigatus, Aspergillus lentulus and Aspergillus fumigatiaffinis.</title>
        <authorList>
            <person name="dos Santos R.A.C."/>
            <person name="Steenwyk J.L."/>
            <person name="Rivero-Menendez O."/>
            <person name="Mead M.E."/>
            <person name="Silva L.P."/>
            <person name="Bastos R.W."/>
            <person name="Alastruey-Izquierdo A."/>
            <person name="Goldman G.H."/>
            <person name="Rokas A."/>
        </authorList>
    </citation>
    <scope>NUCLEOTIDE SEQUENCE</scope>
    <source>
        <strain evidence="3">CNM-CM6805</strain>
    </source>
</reference>
<dbReference type="EMBL" id="JAAAPX010000154">
    <property type="protein sequence ID" value="KAF4228340.1"/>
    <property type="molecule type" value="Genomic_DNA"/>
</dbReference>
<gene>
    <name evidence="3" type="ORF">CNMCM6805_002200</name>
</gene>
<keyword evidence="4" id="KW-1185">Reference proteome</keyword>
<sequence>MSVPTIQDQSRFETTKRLLAQLVNEGFAVATLIHHQLIFHSANGDKELWIRAHLRQDTLIHSEGTRVLAPLRPECLQPPVLLGKGDWETEELEPGAVFRFIFPWFTHTAEGSFLETMADQLRSTAEMQEKWLEMSKSQPFLSLHSPLVAWERSIVYGHQTHPFHRSCWAIPPLKPVLPEHIPEMIAPSLSFISIPRSDMRVSGPFETTLEPLLQKLEIPSPTDKNALIVPCLTRQIPAILHHFGNATVIAERASIAAAQASMRTVTLRPELEFNYHLKLALACQITSAVRTVTPWTTGQGRAISELLEGTLPADLWVFKEVAAVTGRQGDFHAAKHLSCVLREDLEPRARMNDETLVVAAALMERHPQDGKTYPERLFKLDTVEERKEWFRTAMLHPLVHHGIALEAHAQNTVVRICTATGKIKGFAIRDFGGVHFHKPTLRTQGLPLDWEIPGSLTLADDLGSVWNLASHTLLQCHAPSLMYGLRLETHGGWGVVMEELESILEGFGGAVARGLLEYFCEGTVVMKAFLRMLMEGMYREARDKSTNQTDGYDGLFAAAGGGGHLFDGEMCVVEDHVADERSLGRFQIWSHVVDLSRLEV</sequence>
<protein>
    <submittedName>
        <fullName evidence="3">Uncharacterized protein</fullName>
    </submittedName>
</protein>
<dbReference type="Pfam" id="PF04183">
    <property type="entry name" value="IucA_IucC"/>
    <property type="match status" value="1"/>
</dbReference>
<dbReference type="InterPro" id="IPR022770">
    <property type="entry name" value="IucA/IucC-like_C"/>
</dbReference>
<accession>A0A8H4GUD2</accession>
<dbReference type="Pfam" id="PF06276">
    <property type="entry name" value="FhuF"/>
    <property type="match status" value="1"/>
</dbReference>
<evidence type="ECO:0000259" key="2">
    <source>
        <dbReference type="Pfam" id="PF06276"/>
    </source>
</evidence>
<dbReference type="Proteomes" id="UP000653565">
    <property type="component" value="Unassembled WGS sequence"/>
</dbReference>
<name>A0A8H4GUD2_9EURO</name>
<dbReference type="InterPro" id="IPR037455">
    <property type="entry name" value="LucA/IucC-like"/>
</dbReference>
<proteinExistence type="predicted"/>
<evidence type="ECO:0000259" key="1">
    <source>
        <dbReference type="Pfam" id="PF04183"/>
    </source>
</evidence>
<feature type="domain" description="Aerobactin siderophore biosynthesis IucA/IucC N-terminal" evidence="1">
    <location>
        <begin position="253"/>
        <end position="363"/>
    </location>
</feature>
<dbReference type="PANTHER" id="PTHR34384">
    <property type="entry name" value="L-2,3-DIAMINOPROPANOATE--CITRATE LIGASE"/>
    <property type="match status" value="1"/>
</dbReference>
<reference evidence="3" key="2">
    <citation type="submission" date="2020-04" db="EMBL/GenBank/DDBJ databases">
        <authorList>
            <person name="Santos R.A.C."/>
            <person name="Steenwyk J.L."/>
            <person name="Rivero-Menendez O."/>
            <person name="Mead M.E."/>
            <person name="Silva L.P."/>
            <person name="Bastos R.W."/>
            <person name="Alastruey-Izquierdo A."/>
            <person name="Goldman G.H."/>
            <person name="Rokas A."/>
        </authorList>
    </citation>
    <scope>NUCLEOTIDE SEQUENCE</scope>
    <source>
        <strain evidence="3">CNM-CM6805</strain>
    </source>
</reference>
<dbReference type="AlphaFoldDB" id="A0A8H4GUD2"/>